<proteinExistence type="predicted"/>
<comment type="caution">
    <text evidence="2">The sequence shown here is derived from an EMBL/GenBank/DDBJ whole genome shotgun (WGS) entry which is preliminary data.</text>
</comment>
<keyword evidence="3" id="KW-1185">Reference proteome</keyword>
<gene>
    <name evidence="2" type="ORF">ACIBP5_13865</name>
</gene>
<dbReference type="Proteomes" id="UP001612928">
    <property type="component" value="Unassembled WGS sequence"/>
</dbReference>
<evidence type="ECO:0000313" key="3">
    <source>
        <dbReference type="Proteomes" id="UP001612928"/>
    </source>
</evidence>
<sequence length="124" mass="11517">MTPEAESDALLDALSRGEPPRDADPAARLLAALLGDVSADAGAPMDPAGIPAYARASGGAGAPDGAEIMDGAEIPRGAGAPDGGAGVVSDDEGFGGGTDSGGGAPAGGSGTGSTAAVSGVLRCR</sequence>
<protein>
    <recommendedName>
        <fullName evidence="4">Molybdopterin molybdenumtransferase MoeA</fullName>
    </recommendedName>
</protein>
<name>A0ABW8A2M6_9ACTN</name>
<dbReference type="EMBL" id="JBITMB010000003">
    <property type="protein sequence ID" value="MFI7441035.1"/>
    <property type="molecule type" value="Genomic_DNA"/>
</dbReference>
<organism evidence="2 3">
    <name type="scientific">Nonomuraea indica</name>
    <dbReference type="NCBI Taxonomy" id="1581193"/>
    <lineage>
        <taxon>Bacteria</taxon>
        <taxon>Bacillati</taxon>
        <taxon>Actinomycetota</taxon>
        <taxon>Actinomycetes</taxon>
        <taxon>Streptosporangiales</taxon>
        <taxon>Streptosporangiaceae</taxon>
        <taxon>Nonomuraea</taxon>
    </lineage>
</organism>
<reference evidence="2 3" key="1">
    <citation type="submission" date="2024-10" db="EMBL/GenBank/DDBJ databases">
        <title>The Natural Products Discovery Center: Release of the First 8490 Sequenced Strains for Exploring Actinobacteria Biosynthetic Diversity.</title>
        <authorList>
            <person name="Kalkreuter E."/>
            <person name="Kautsar S.A."/>
            <person name="Yang D."/>
            <person name="Bader C.D."/>
            <person name="Teijaro C.N."/>
            <person name="Fluegel L."/>
            <person name="Davis C.M."/>
            <person name="Simpson J.R."/>
            <person name="Lauterbach L."/>
            <person name="Steele A.D."/>
            <person name="Gui C."/>
            <person name="Meng S."/>
            <person name="Li G."/>
            <person name="Viehrig K."/>
            <person name="Ye F."/>
            <person name="Su P."/>
            <person name="Kiefer A.F."/>
            <person name="Nichols A."/>
            <person name="Cepeda A.J."/>
            <person name="Yan W."/>
            <person name="Fan B."/>
            <person name="Jiang Y."/>
            <person name="Adhikari A."/>
            <person name="Zheng C.-J."/>
            <person name="Schuster L."/>
            <person name="Cowan T.M."/>
            <person name="Smanski M.J."/>
            <person name="Chevrette M.G."/>
            <person name="De Carvalho L.P.S."/>
            <person name="Shen B."/>
        </authorList>
    </citation>
    <scope>NUCLEOTIDE SEQUENCE [LARGE SCALE GENOMIC DNA]</scope>
    <source>
        <strain evidence="2 3">NPDC049503</strain>
    </source>
</reference>
<evidence type="ECO:0008006" key="4">
    <source>
        <dbReference type="Google" id="ProtNLM"/>
    </source>
</evidence>
<accession>A0ABW8A2M6</accession>
<dbReference type="RefSeq" id="WP_397020819.1">
    <property type="nucleotide sequence ID" value="NZ_JBITMB010000003.1"/>
</dbReference>
<feature type="region of interest" description="Disordered" evidence="1">
    <location>
        <begin position="1"/>
        <end position="23"/>
    </location>
</feature>
<feature type="compositionally biased region" description="Gly residues" evidence="1">
    <location>
        <begin position="94"/>
        <end position="111"/>
    </location>
</feature>
<feature type="compositionally biased region" description="Low complexity" evidence="1">
    <location>
        <begin position="112"/>
        <end position="124"/>
    </location>
</feature>
<evidence type="ECO:0000313" key="2">
    <source>
        <dbReference type="EMBL" id="MFI7441035.1"/>
    </source>
</evidence>
<evidence type="ECO:0000256" key="1">
    <source>
        <dbReference type="SAM" id="MobiDB-lite"/>
    </source>
</evidence>
<feature type="region of interest" description="Disordered" evidence="1">
    <location>
        <begin position="40"/>
        <end position="124"/>
    </location>
</feature>